<sequence>MKLKQQEIPLSNGFSFVIITFDMSELIITKEQVKRIAHLCKLQLTEAELEKFSQMFTQTLAVIDVLNELDTSDVPETYQVTGLGNVFQEDVEQKGTLTQEEVLKNAKNKKRGLIVTKGVFDR</sequence>
<reference evidence="2 3" key="1">
    <citation type="journal article" date="2015" name="Nature">
        <title>rRNA introns, odd ribosomes, and small enigmatic genomes across a large radiation of phyla.</title>
        <authorList>
            <person name="Brown C.T."/>
            <person name="Hug L.A."/>
            <person name="Thomas B.C."/>
            <person name="Sharon I."/>
            <person name="Castelle C.J."/>
            <person name="Singh A."/>
            <person name="Wilkins M.J."/>
            <person name="Williams K.H."/>
            <person name="Banfield J.F."/>
        </authorList>
    </citation>
    <scope>NUCLEOTIDE SEQUENCE [LARGE SCALE GENOMIC DNA]</scope>
</reference>
<keyword evidence="1" id="KW-0067">ATP-binding</keyword>
<protein>
    <recommendedName>
        <fullName evidence="1">Aspartyl/glutamyl-tRNA(Asn/Gln) amidotransferase subunit C</fullName>
        <shortName evidence="1">Asp/Glu-ADT subunit C</shortName>
        <ecNumber evidence="1">6.3.5.-</ecNumber>
    </recommendedName>
</protein>
<keyword evidence="2" id="KW-0808">Transferase</keyword>
<dbReference type="NCBIfam" id="TIGR00135">
    <property type="entry name" value="gatC"/>
    <property type="match status" value="1"/>
</dbReference>
<dbReference type="GO" id="GO:0050566">
    <property type="term" value="F:asparaginyl-tRNA synthase (glutamine-hydrolyzing) activity"/>
    <property type="evidence" value="ECO:0007669"/>
    <property type="project" value="RHEA"/>
</dbReference>
<comment type="similarity">
    <text evidence="1">Belongs to the GatC family.</text>
</comment>
<dbReference type="GO" id="GO:0006450">
    <property type="term" value="P:regulation of translational fidelity"/>
    <property type="evidence" value="ECO:0007669"/>
    <property type="project" value="InterPro"/>
</dbReference>
<proteinExistence type="inferred from homology"/>
<organism evidence="2 3">
    <name type="scientific">candidate division WWE3 bacterium GW2011_GWC1_41_7</name>
    <dbReference type="NCBI Taxonomy" id="1619119"/>
    <lineage>
        <taxon>Bacteria</taxon>
        <taxon>Katanobacteria</taxon>
    </lineage>
</organism>
<dbReference type="AlphaFoldDB" id="A0A0G0X6M4"/>
<dbReference type="GO" id="GO:0016740">
    <property type="term" value="F:transferase activity"/>
    <property type="evidence" value="ECO:0007669"/>
    <property type="project" value="UniProtKB-KW"/>
</dbReference>
<evidence type="ECO:0000313" key="3">
    <source>
        <dbReference type="Proteomes" id="UP000034507"/>
    </source>
</evidence>
<comment type="function">
    <text evidence="1">Allows the formation of correctly charged Asn-tRNA(Asn) or Gln-tRNA(Gln) through the transamidation of misacylated Asp-tRNA(Asn) or Glu-tRNA(Gln) in organisms which lack either or both of asparaginyl-tRNA or glutaminyl-tRNA synthetases. The reaction takes place in the presence of glutamine and ATP through an activated phospho-Asp-tRNA(Asn) or phospho-Glu-tRNA(Gln).</text>
</comment>
<dbReference type="GO" id="GO:0006412">
    <property type="term" value="P:translation"/>
    <property type="evidence" value="ECO:0007669"/>
    <property type="project" value="UniProtKB-UniRule"/>
</dbReference>
<keyword evidence="1" id="KW-0547">Nucleotide-binding</keyword>
<dbReference type="EMBL" id="LCBX01000023">
    <property type="protein sequence ID" value="KKS20590.1"/>
    <property type="molecule type" value="Genomic_DNA"/>
</dbReference>
<dbReference type="Pfam" id="PF02686">
    <property type="entry name" value="GatC"/>
    <property type="match status" value="1"/>
</dbReference>
<dbReference type="InterPro" id="IPR003837">
    <property type="entry name" value="GatC"/>
</dbReference>
<dbReference type="SUPFAM" id="SSF141000">
    <property type="entry name" value="Glu-tRNAGln amidotransferase C subunit"/>
    <property type="match status" value="1"/>
</dbReference>
<evidence type="ECO:0000256" key="1">
    <source>
        <dbReference type="HAMAP-Rule" id="MF_00122"/>
    </source>
</evidence>
<comment type="catalytic activity">
    <reaction evidence="1">
        <text>L-aspartyl-tRNA(Asn) + L-glutamine + ATP + H2O = L-asparaginyl-tRNA(Asn) + L-glutamate + ADP + phosphate + 2 H(+)</text>
        <dbReference type="Rhea" id="RHEA:14513"/>
        <dbReference type="Rhea" id="RHEA-COMP:9674"/>
        <dbReference type="Rhea" id="RHEA-COMP:9677"/>
        <dbReference type="ChEBI" id="CHEBI:15377"/>
        <dbReference type="ChEBI" id="CHEBI:15378"/>
        <dbReference type="ChEBI" id="CHEBI:29985"/>
        <dbReference type="ChEBI" id="CHEBI:30616"/>
        <dbReference type="ChEBI" id="CHEBI:43474"/>
        <dbReference type="ChEBI" id="CHEBI:58359"/>
        <dbReference type="ChEBI" id="CHEBI:78515"/>
        <dbReference type="ChEBI" id="CHEBI:78516"/>
        <dbReference type="ChEBI" id="CHEBI:456216"/>
    </reaction>
</comment>
<dbReference type="InterPro" id="IPR036113">
    <property type="entry name" value="Asp/Glu-ADT_sf_sub_c"/>
</dbReference>
<dbReference type="EC" id="6.3.5.-" evidence="1"/>
<comment type="caution">
    <text evidence="2">The sequence shown here is derived from an EMBL/GenBank/DDBJ whole genome shotgun (WGS) entry which is preliminary data.</text>
</comment>
<dbReference type="GO" id="GO:0050567">
    <property type="term" value="F:glutaminyl-tRNA synthase (glutamine-hydrolyzing) activity"/>
    <property type="evidence" value="ECO:0007669"/>
    <property type="project" value="UniProtKB-UniRule"/>
</dbReference>
<dbReference type="HAMAP" id="MF_00122">
    <property type="entry name" value="GatC"/>
    <property type="match status" value="1"/>
</dbReference>
<dbReference type="Gene3D" id="1.10.20.60">
    <property type="entry name" value="Glu-tRNAGln amidotransferase C subunit, N-terminal domain"/>
    <property type="match status" value="1"/>
</dbReference>
<comment type="subunit">
    <text evidence="1">Heterotrimer of A, B and C subunits.</text>
</comment>
<dbReference type="GO" id="GO:0005524">
    <property type="term" value="F:ATP binding"/>
    <property type="evidence" value="ECO:0007669"/>
    <property type="project" value="UniProtKB-KW"/>
</dbReference>
<dbReference type="Proteomes" id="UP000034507">
    <property type="component" value="Unassembled WGS sequence"/>
</dbReference>
<name>A0A0G0X6M4_UNCKA</name>
<keyword evidence="1 2" id="KW-0436">Ligase</keyword>
<accession>A0A0G0X6M4</accession>
<evidence type="ECO:0000313" key="2">
    <source>
        <dbReference type="EMBL" id="KKS20590.1"/>
    </source>
</evidence>
<gene>
    <name evidence="1" type="primary">gatC</name>
    <name evidence="2" type="ORF">UU77_C0023G0014</name>
</gene>
<comment type="catalytic activity">
    <reaction evidence="1">
        <text>L-glutamyl-tRNA(Gln) + L-glutamine + ATP + H2O = L-glutaminyl-tRNA(Gln) + L-glutamate + ADP + phosphate + H(+)</text>
        <dbReference type="Rhea" id="RHEA:17521"/>
        <dbReference type="Rhea" id="RHEA-COMP:9681"/>
        <dbReference type="Rhea" id="RHEA-COMP:9684"/>
        <dbReference type="ChEBI" id="CHEBI:15377"/>
        <dbReference type="ChEBI" id="CHEBI:15378"/>
        <dbReference type="ChEBI" id="CHEBI:29985"/>
        <dbReference type="ChEBI" id="CHEBI:30616"/>
        <dbReference type="ChEBI" id="CHEBI:43474"/>
        <dbReference type="ChEBI" id="CHEBI:58359"/>
        <dbReference type="ChEBI" id="CHEBI:78520"/>
        <dbReference type="ChEBI" id="CHEBI:78521"/>
        <dbReference type="ChEBI" id="CHEBI:456216"/>
    </reaction>
</comment>
<keyword evidence="1" id="KW-0648">Protein biosynthesis</keyword>